<evidence type="ECO:0000259" key="5">
    <source>
        <dbReference type="PROSITE" id="PS50011"/>
    </source>
</evidence>
<dbReference type="PANTHER" id="PTHR11042:SF189">
    <property type="entry name" value="PROTEIN KINASE DOMAIN-CONTAINING PROTEIN"/>
    <property type="match status" value="1"/>
</dbReference>
<keyword evidence="7" id="KW-1185">Reference proteome</keyword>
<evidence type="ECO:0000313" key="6">
    <source>
        <dbReference type="EMBL" id="KAK8890903.1"/>
    </source>
</evidence>
<dbReference type="InterPro" id="IPR008266">
    <property type="entry name" value="Tyr_kinase_AS"/>
</dbReference>
<dbReference type="SUPFAM" id="SSF56112">
    <property type="entry name" value="Protein kinase-like (PK-like)"/>
    <property type="match status" value="1"/>
</dbReference>
<sequence>MNIPVPDFSEDDSDFESMCCDNNSNNTICNSATLPKVKESISQHDLFSLAKSCDPNTTFMSTTSTGIEYDKDNPIYKTKTCTLYIGRCSGRYYALKTSPNSKILMHEWEIYRKIGKYPTIIDAVDLIQEPISKSFPRSSIGKPTLASKYFLQLDYAFGGSISNTIQFFDSKKAWKVLAHIASALNHIHKNGYIHLDISPSNILICQNKQIYNIFNSDKYVDNVTYKLTDFGTVLKEGCFDSFCEGAGPYVSPEALYFPNSRYPVSYATDIWSLGAVMFEIVMHSKMPRDPERYDAIRKGSIDLSEIIPHEFEVVLHMLNVDPSLRPTAEQILQIPKIKEILNELDEQLKYANDQINMNTNGDIIQKDNDNKNDLLGSSGRKKIRQKRFSDDDIIIRRQSFDGI</sequence>
<dbReference type="PROSITE" id="PS50011">
    <property type="entry name" value="PROTEIN_KINASE_DOM"/>
    <property type="match status" value="1"/>
</dbReference>
<evidence type="ECO:0000256" key="1">
    <source>
        <dbReference type="ARBA" id="ARBA00022679"/>
    </source>
</evidence>
<reference evidence="6 7" key="1">
    <citation type="submission" date="2024-04" db="EMBL/GenBank/DDBJ databases">
        <title>Tritrichomonas musculus Genome.</title>
        <authorList>
            <person name="Alves-Ferreira E."/>
            <person name="Grigg M."/>
            <person name="Lorenzi H."/>
            <person name="Galac M."/>
        </authorList>
    </citation>
    <scope>NUCLEOTIDE SEQUENCE [LARGE SCALE GENOMIC DNA]</scope>
    <source>
        <strain evidence="6 7">EAF2021</strain>
    </source>
</reference>
<dbReference type="PROSITE" id="PS00109">
    <property type="entry name" value="PROTEIN_KINASE_TYR"/>
    <property type="match status" value="1"/>
</dbReference>
<name>A0ABR2KIC2_9EUKA</name>
<proteinExistence type="predicted"/>
<evidence type="ECO:0000256" key="4">
    <source>
        <dbReference type="ARBA" id="ARBA00022840"/>
    </source>
</evidence>
<organism evidence="6 7">
    <name type="scientific">Tritrichomonas musculus</name>
    <dbReference type="NCBI Taxonomy" id="1915356"/>
    <lineage>
        <taxon>Eukaryota</taxon>
        <taxon>Metamonada</taxon>
        <taxon>Parabasalia</taxon>
        <taxon>Tritrichomonadida</taxon>
        <taxon>Tritrichomonadidae</taxon>
        <taxon>Tritrichomonas</taxon>
    </lineage>
</organism>
<keyword evidence="2" id="KW-0547">Nucleotide-binding</keyword>
<keyword evidence="3" id="KW-0418">Kinase</keyword>
<keyword evidence="1" id="KW-0808">Transferase</keyword>
<dbReference type="Gene3D" id="1.10.510.10">
    <property type="entry name" value="Transferase(Phosphotransferase) domain 1"/>
    <property type="match status" value="1"/>
</dbReference>
<dbReference type="PANTHER" id="PTHR11042">
    <property type="entry name" value="EUKARYOTIC TRANSLATION INITIATION FACTOR 2-ALPHA KINASE EIF2-ALPHA KINASE -RELATED"/>
    <property type="match status" value="1"/>
</dbReference>
<dbReference type="InterPro" id="IPR050339">
    <property type="entry name" value="CC_SR_Kinase"/>
</dbReference>
<dbReference type="InterPro" id="IPR011009">
    <property type="entry name" value="Kinase-like_dom_sf"/>
</dbReference>
<evidence type="ECO:0000256" key="3">
    <source>
        <dbReference type="ARBA" id="ARBA00022777"/>
    </source>
</evidence>
<protein>
    <recommendedName>
        <fullName evidence="5">Protein kinase domain-containing protein</fullName>
    </recommendedName>
</protein>
<dbReference type="Proteomes" id="UP001470230">
    <property type="component" value="Unassembled WGS sequence"/>
</dbReference>
<comment type="caution">
    <text evidence="6">The sequence shown here is derived from an EMBL/GenBank/DDBJ whole genome shotgun (WGS) entry which is preliminary data.</text>
</comment>
<gene>
    <name evidence="6" type="ORF">M9Y10_028103</name>
</gene>
<dbReference type="EMBL" id="JAPFFF010000004">
    <property type="protein sequence ID" value="KAK8890903.1"/>
    <property type="molecule type" value="Genomic_DNA"/>
</dbReference>
<dbReference type="Pfam" id="PF00069">
    <property type="entry name" value="Pkinase"/>
    <property type="match status" value="1"/>
</dbReference>
<dbReference type="InterPro" id="IPR000719">
    <property type="entry name" value="Prot_kinase_dom"/>
</dbReference>
<keyword evidence="4" id="KW-0067">ATP-binding</keyword>
<accession>A0ABR2KIC2</accession>
<evidence type="ECO:0000313" key="7">
    <source>
        <dbReference type="Proteomes" id="UP001470230"/>
    </source>
</evidence>
<evidence type="ECO:0000256" key="2">
    <source>
        <dbReference type="ARBA" id="ARBA00022741"/>
    </source>
</evidence>
<feature type="domain" description="Protein kinase" evidence="5">
    <location>
        <begin position="69"/>
        <end position="337"/>
    </location>
</feature>